<feature type="domain" description="Ketopantoate reductase N-terminal" evidence="10">
    <location>
        <begin position="4"/>
        <end position="145"/>
    </location>
</feature>
<dbReference type="Pfam" id="PF08546">
    <property type="entry name" value="ApbA_C"/>
    <property type="match status" value="1"/>
</dbReference>
<comment type="caution">
    <text evidence="12">The sequence shown here is derived from an EMBL/GenBank/DDBJ whole genome shotgun (WGS) entry which is preliminary data.</text>
</comment>
<evidence type="ECO:0000259" key="10">
    <source>
        <dbReference type="Pfam" id="PF02558"/>
    </source>
</evidence>
<dbReference type="InterPro" id="IPR013752">
    <property type="entry name" value="KPA_reductase"/>
</dbReference>
<dbReference type="Gene3D" id="3.40.50.720">
    <property type="entry name" value="NAD(P)-binding Rossmann-like Domain"/>
    <property type="match status" value="1"/>
</dbReference>
<dbReference type="AlphaFoldDB" id="A0A927F5T1"/>
<dbReference type="Gene3D" id="1.10.1040.10">
    <property type="entry name" value="N-(1-d-carboxylethyl)-l-norvaline Dehydrogenase, domain 2"/>
    <property type="match status" value="1"/>
</dbReference>
<evidence type="ECO:0000256" key="3">
    <source>
        <dbReference type="ARBA" id="ARBA00013014"/>
    </source>
</evidence>
<protein>
    <recommendedName>
        <fullName evidence="4 9">2-dehydropantoate 2-reductase</fullName>
        <ecNumber evidence="3 9">1.1.1.169</ecNumber>
    </recommendedName>
    <alternativeName>
        <fullName evidence="7 9">Ketopantoate reductase</fullName>
    </alternativeName>
</protein>
<comment type="catalytic activity">
    <reaction evidence="8 9">
        <text>(R)-pantoate + NADP(+) = 2-dehydropantoate + NADPH + H(+)</text>
        <dbReference type="Rhea" id="RHEA:16233"/>
        <dbReference type="ChEBI" id="CHEBI:11561"/>
        <dbReference type="ChEBI" id="CHEBI:15378"/>
        <dbReference type="ChEBI" id="CHEBI:15980"/>
        <dbReference type="ChEBI" id="CHEBI:57783"/>
        <dbReference type="ChEBI" id="CHEBI:58349"/>
        <dbReference type="EC" id="1.1.1.169"/>
    </reaction>
</comment>
<dbReference type="NCBIfam" id="TIGR00745">
    <property type="entry name" value="apbA_panE"/>
    <property type="match status" value="1"/>
</dbReference>
<dbReference type="GO" id="GO:0008677">
    <property type="term" value="F:2-dehydropantoate 2-reductase activity"/>
    <property type="evidence" value="ECO:0007669"/>
    <property type="project" value="UniProtKB-EC"/>
</dbReference>
<keyword evidence="13" id="KW-1185">Reference proteome</keyword>
<dbReference type="RefSeq" id="WP_191615847.1">
    <property type="nucleotide sequence ID" value="NZ_JACYFG010000006.1"/>
</dbReference>
<dbReference type="InterPro" id="IPR013328">
    <property type="entry name" value="6PGD_dom2"/>
</dbReference>
<comment type="pathway">
    <text evidence="1 9">Cofactor biosynthesis; (R)-pantothenate biosynthesis; (R)-pantoate from 3-methyl-2-oxobutanoate: step 2/2.</text>
</comment>
<dbReference type="GO" id="GO:0005737">
    <property type="term" value="C:cytoplasm"/>
    <property type="evidence" value="ECO:0007669"/>
    <property type="project" value="TreeGrafter"/>
</dbReference>
<keyword evidence="6 9" id="KW-0560">Oxidoreductase</keyword>
<dbReference type="SUPFAM" id="SSF51735">
    <property type="entry name" value="NAD(P)-binding Rossmann-fold domains"/>
    <property type="match status" value="1"/>
</dbReference>
<evidence type="ECO:0000259" key="11">
    <source>
        <dbReference type="Pfam" id="PF08546"/>
    </source>
</evidence>
<comment type="function">
    <text evidence="9">Catalyzes the NADPH-dependent reduction of ketopantoate into pantoic acid.</text>
</comment>
<evidence type="ECO:0000256" key="6">
    <source>
        <dbReference type="ARBA" id="ARBA00023002"/>
    </source>
</evidence>
<dbReference type="Pfam" id="PF02558">
    <property type="entry name" value="ApbA"/>
    <property type="match status" value="1"/>
</dbReference>
<dbReference type="GO" id="GO:0015940">
    <property type="term" value="P:pantothenate biosynthetic process"/>
    <property type="evidence" value="ECO:0007669"/>
    <property type="project" value="UniProtKB-KW"/>
</dbReference>
<dbReference type="NCBIfam" id="NF005091">
    <property type="entry name" value="PRK06522.2-2"/>
    <property type="match status" value="1"/>
</dbReference>
<evidence type="ECO:0000256" key="2">
    <source>
        <dbReference type="ARBA" id="ARBA00007870"/>
    </source>
</evidence>
<sequence>MPSIAIIGPGAIGGTLASLLLENSDNKVSICARTPFEQLQVTAAGQTTTRDVTVHTDSTATSPVDWILLATKTYQVPQAANWFPCLSGPHTRIAVVQNGVEHLANLTPYFPSERIVPVIIDCPAERRSHGQIVRHGDVRIDIPDTENAVAFAKLFTDPAVKANLTTDWTSAAWRKLCINAAGAISALVNQPANVAATPQAAAIMEALIRETIAVGRAEGATLDESIIPTIIANAAAAPAGSMNSLHADLVARRPMEWDSRNGVIARLGQIHGIPTPYNQMAAQILSLLESNP</sequence>
<keyword evidence="5 9" id="KW-0521">NADP</keyword>
<evidence type="ECO:0000313" key="13">
    <source>
        <dbReference type="Proteomes" id="UP000622317"/>
    </source>
</evidence>
<evidence type="ECO:0000256" key="8">
    <source>
        <dbReference type="ARBA" id="ARBA00048793"/>
    </source>
</evidence>
<proteinExistence type="inferred from homology"/>
<evidence type="ECO:0000256" key="9">
    <source>
        <dbReference type="RuleBase" id="RU362068"/>
    </source>
</evidence>
<comment type="similarity">
    <text evidence="2 9">Belongs to the ketopantoate reductase family.</text>
</comment>
<dbReference type="InterPro" id="IPR051402">
    <property type="entry name" value="KPR-Related"/>
</dbReference>
<dbReference type="InterPro" id="IPR036291">
    <property type="entry name" value="NAD(P)-bd_dom_sf"/>
</dbReference>
<dbReference type="PANTHER" id="PTHR21708">
    <property type="entry name" value="PROBABLE 2-DEHYDROPANTOATE 2-REDUCTASE"/>
    <property type="match status" value="1"/>
</dbReference>
<accession>A0A927F5T1</accession>
<reference evidence="12" key="1">
    <citation type="submission" date="2020-09" db="EMBL/GenBank/DDBJ databases">
        <title>Pelagicoccus enzymogenes sp. nov. with an EPS production, isolated from marine sediment.</title>
        <authorList>
            <person name="Feng X."/>
        </authorList>
    </citation>
    <scope>NUCLEOTIDE SEQUENCE</scope>
    <source>
        <strain evidence="12">NFK12</strain>
    </source>
</reference>
<dbReference type="PANTHER" id="PTHR21708:SF26">
    <property type="entry name" value="2-DEHYDROPANTOATE 2-REDUCTASE"/>
    <property type="match status" value="1"/>
</dbReference>
<dbReference type="Proteomes" id="UP000622317">
    <property type="component" value="Unassembled WGS sequence"/>
</dbReference>
<evidence type="ECO:0000256" key="1">
    <source>
        <dbReference type="ARBA" id="ARBA00004994"/>
    </source>
</evidence>
<dbReference type="InterPro" id="IPR003710">
    <property type="entry name" value="ApbA"/>
</dbReference>
<feature type="domain" description="Ketopantoate reductase C-terminal" evidence="11">
    <location>
        <begin position="167"/>
        <end position="288"/>
    </location>
</feature>
<gene>
    <name evidence="12" type="ORF">IEN85_04390</name>
</gene>
<name>A0A927F5T1_9BACT</name>
<dbReference type="InterPro" id="IPR013332">
    <property type="entry name" value="KPR_N"/>
</dbReference>
<organism evidence="12 13">
    <name type="scientific">Pelagicoccus enzymogenes</name>
    <dbReference type="NCBI Taxonomy" id="2773457"/>
    <lineage>
        <taxon>Bacteria</taxon>
        <taxon>Pseudomonadati</taxon>
        <taxon>Verrucomicrobiota</taxon>
        <taxon>Opitutia</taxon>
        <taxon>Puniceicoccales</taxon>
        <taxon>Pelagicoccaceae</taxon>
        <taxon>Pelagicoccus</taxon>
    </lineage>
</organism>
<evidence type="ECO:0000313" key="12">
    <source>
        <dbReference type="EMBL" id="MBD5778717.1"/>
    </source>
</evidence>
<keyword evidence="9" id="KW-0566">Pantothenate biosynthesis</keyword>
<dbReference type="SUPFAM" id="SSF48179">
    <property type="entry name" value="6-phosphogluconate dehydrogenase C-terminal domain-like"/>
    <property type="match status" value="1"/>
</dbReference>
<dbReference type="EMBL" id="JACYFG010000006">
    <property type="protein sequence ID" value="MBD5778717.1"/>
    <property type="molecule type" value="Genomic_DNA"/>
</dbReference>
<dbReference type="EC" id="1.1.1.169" evidence="3 9"/>
<evidence type="ECO:0000256" key="7">
    <source>
        <dbReference type="ARBA" id="ARBA00032024"/>
    </source>
</evidence>
<evidence type="ECO:0000256" key="5">
    <source>
        <dbReference type="ARBA" id="ARBA00022857"/>
    </source>
</evidence>
<evidence type="ECO:0000256" key="4">
    <source>
        <dbReference type="ARBA" id="ARBA00019465"/>
    </source>
</evidence>
<dbReference type="InterPro" id="IPR008927">
    <property type="entry name" value="6-PGluconate_DH-like_C_sf"/>
</dbReference>